<proteinExistence type="predicted"/>
<sequence>MVTDIDKAVRRSFDLAQKISCATRPRSAAADVTTLAFGRWAARGTSQLYRAARSCLWRCGRRLSSTTRPAYGIPDSAAGARS</sequence>
<gene>
    <name evidence="1" type="ordered locus">RHA1_ro10329</name>
</gene>
<dbReference type="AlphaFoldDB" id="Q0RW18"/>
<geneLocation type="plasmid" evidence="1 2">
    <name>pRHL2</name>
</geneLocation>
<name>Q0RW18_RHOJR</name>
<reference evidence="2" key="1">
    <citation type="journal article" date="2006" name="Proc. Natl. Acad. Sci. U.S.A.">
        <title>The complete genome of Rhodococcus sp. RHA1 provides insights into a catabolic powerhouse.</title>
        <authorList>
            <person name="McLeod M.P."/>
            <person name="Warren R.L."/>
            <person name="Hsiao W.W.L."/>
            <person name="Araki N."/>
            <person name="Myhre M."/>
            <person name="Fernandes C."/>
            <person name="Miyazawa D."/>
            <person name="Wong W."/>
            <person name="Lillquist A.L."/>
            <person name="Wang D."/>
            <person name="Dosanjh M."/>
            <person name="Hara H."/>
            <person name="Petrescu A."/>
            <person name="Morin R.D."/>
            <person name="Yang G."/>
            <person name="Stott J.M."/>
            <person name="Schein J.E."/>
            <person name="Shin H."/>
            <person name="Smailus D."/>
            <person name="Siddiqui A.S."/>
            <person name="Marra M.A."/>
            <person name="Jones S.J.M."/>
            <person name="Holt R."/>
            <person name="Brinkman F.S.L."/>
            <person name="Miyauchi K."/>
            <person name="Fukuda M."/>
            <person name="Davies J.E."/>
            <person name="Mohn W.W."/>
            <person name="Eltis L.D."/>
        </authorList>
    </citation>
    <scope>NUCLEOTIDE SEQUENCE [LARGE SCALE GENOMIC DNA]</scope>
    <source>
        <strain evidence="2">RHA1</strain>
    </source>
</reference>
<evidence type="ECO:0000313" key="1">
    <source>
        <dbReference type="EMBL" id="ABH00518.1"/>
    </source>
</evidence>
<dbReference type="KEGG" id="rha:RHA1_ro10329"/>
<evidence type="ECO:0000313" key="2">
    <source>
        <dbReference type="Proteomes" id="UP000008710"/>
    </source>
</evidence>
<accession>Q0RW18</accession>
<dbReference type="EMBL" id="CP000433">
    <property type="protein sequence ID" value="ABH00518.1"/>
    <property type="molecule type" value="Genomic_DNA"/>
</dbReference>
<protein>
    <submittedName>
        <fullName evidence="1">Uncharacterized protein</fullName>
    </submittedName>
</protein>
<dbReference type="HOGENOM" id="CLU_2556041_0_0_11"/>
<organism evidence="1 2">
    <name type="scientific">Rhodococcus jostii (strain RHA1)</name>
    <dbReference type="NCBI Taxonomy" id="101510"/>
    <lineage>
        <taxon>Bacteria</taxon>
        <taxon>Bacillati</taxon>
        <taxon>Actinomycetota</taxon>
        <taxon>Actinomycetes</taxon>
        <taxon>Mycobacteriales</taxon>
        <taxon>Nocardiaceae</taxon>
        <taxon>Rhodococcus</taxon>
    </lineage>
</organism>
<dbReference type="Proteomes" id="UP000008710">
    <property type="component" value="Plasmid pRHL2"/>
</dbReference>
<keyword evidence="1" id="KW-0614">Plasmid</keyword>